<keyword evidence="2" id="KW-0150">Chloroplast</keyword>
<dbReference type="EMBL" id="JAUJYN010000001">
    <property type="protein sequence ID" value="KAK1280917.1"/>
    <property type="molecule type" value="Genomic_DNA"/>
</dbReference>
<sequence>MFLQRVYHRLSLFPSLTPRIPLSSSTAHKFGCTRVYSKPLKSHKISCSSSLSAMGAEDRGGGPNGSVSSPGSLEVDFEDNLGGYRLPPPEIRDIVDAPPLPALSFSPLRDKILFLKRRALPPLAELAKPEEKLAGIRINGGCNTRSRMSFYTGISIHNLTDDGTLGPEKEIYGFPDGAKINFVCWSRDGRHLSFTIRFDEENSSDSGKLKVWVADVETGEARPLFQSPDIYVNAVFDNFVWVSDSTLLVCTVPTSRGDPPKKPLVPPGPKIQSNEQKNVVQVRTFQDLLKDEYDADLFDYYATSQLVLVSLDGTMKPIGPPALYTSMDPSPDRKYLLITTIHRPYSFIVPCGRFPKKTELWTTDGKFVKEICDLPLAEDIPIASNSVRKGMRSINWRPDKPSTLYWVETQDGGDAKTEVSPRDIIYMQSAESRENEEPEVLHKLDLRYGGISWCDDSLALVYESWYKTRRVRTWVISPGQKDVSPRILFDRSSEDVYSDPGSPMMRRTPAGTYVIAKFKKEDEGTHILLNGSGATPEGNIPFLDLFNINTGSKERIWESDKEKYFETVVALMSDHNEGDLYINQLKVLTSKESKTENTQYYLQSWPDKRVCQITNFPHPYPQLASLQKEMIKYQRKDGVQLTATLYTPPGYDPSRDGPRPCLFWSYPGEFKSKDAAGQVRGSPNEFAGIGSTSALLWLARGFTILSGPTIPIIGEGDEEANDRYVEQLVASAEAAVEEVIRRGVAHPNKIAVGGHSYGAFMTANLLAHAPHLFCCGIARSGAYNRTLTPFGFQNEDRTLWEATSTYVEMSPFVSANKIKQPILLIHGEEDNNSGTLTMQSDRFFNALKGHGALCRLVILPHESHGYSARESIMHVLWEMDRWLQNYAFNSSDTPSNIDASEQTEAKL</sequence>
<dbReference type="SUPFAM" id="SSF82171">
    <property type="entry name" value="DPP6 N-terminal domain-like"/>
    <property type="match status" value="1"/>
</dbReference>
<feature type="region of interest" description="Disordered" evidence="11">
    <location>
        <begin position="52"/>
        <end position="72"/>
    </location>
</feature>
<organism evidence="13 14">
    <name type="scientific">Acorus gramineus</name>
    <name type="common">Dwarf sweet flag</name>
    <dbReference type="NCBI Taxonomy" id="55184"/>
    <lineage>
        <taxon>Eukaryota</taxon>
        <taxon>Viridiplantae</taxon>
        <taxon>Streptophyta</taxon>
        <taxon>Embryophyta</taxon>
        <taxon>Tracheophyta</taxon>
        <taxon>Spermatophyta</taxon>
        <taxon>Magnoliopsida</taxon>
        <taxon>Liliopsida</taxon>
        <taxon>Acoraceae</taxon>
        <taxon>Acorus</taxon>
    </lineage>
</organism>
<proteinExistence type="inferred from homology"/>
<dbReference type="PANTHER" id="PTHR42776:SF28">
    <property type="entry name" value="GLUTAMYL ENDOPEPTIDASE, CHLOROPLASTIC-RELATED"/>
    <property type="match status" value="1"/>
</dbReference>
<comment type="caution">
    <text evidence="13">The sequence shown here is derived from an EMBL/GenBank/DDBJ whole genome shotgun (WGS) entry which is preliminary data.</text>
</comment>
<keyword evidence="3" id="KW-0934">Plastid</keyword>
<evidence type="ECO:0000256" key="7">
    <source>
        <dbReference type="ARBA" id="ARBA00022946"/>
    </source>
</evidence>
<dbReference type="FunFam" id="3.40.50.1820:FF:000049">
    <property type="entry name" value="probable glutamyl endopeptidase, chloroplastic"/>
    <property type="match status" value="1"/>
</dbReference>
<evidence type="ECO:0000256" key="10">
    <source>
        <dbReference type="ARBA" id="ARBA00073000"/>
    </source>
</evidence>
<dbReference type="GO" id="GO:0009570">
    <property type="term" value="C:chloroplast stroma"/>
    <property type="evidence" value="ECO:0007669"/>
    <property type="project" value="UniProtKB-SubCell"/>
</dbReference>
<evidence type="ECO:0000256" key="2">
    <source>
        <dbReference type="ARBA" id="ARBA00022528"/>
    </source>
</evidence>
<dbReference type="AlphaFoldDB" id="A0AAV9BWU1"/>
<dbReference type="InterPro" id="IPR011042">
    <property type="entry name" value="6-blade_b-propeller_TolB-like"/>
</dbReference>
<accession>A0AAV9BWU1</accession>
<dbReference type="Proteomes" id="UP001179952">
    <property type="component" value="Unassembled WGS sequence"/>
</dbReference>
<dbReference type="GO" id="GO:0006508">
    <property type="term" value="P:proteolysis"/>
    <property type="evidence" value="ECO:0007669"/>
    <property type="project" value="UniProtKB-KW"/>
</dbReference>
<dbReference type="GO" id="GO:0004252">
    <property type="term" value="F:serine-type endopeptidase activity"/>
    <property type="evidence" value="ECO:0007669"/>
    <property type="project" value="TreeGrafter"/>
</dbReference>
<dbReference type="InterPro" id="IPR029058">
    <property type="entry name" value="AB_hydrolase_fold"/>
</dbReference>
<evidence type="ECO:0000256" key="3">
    <source>
        <dbReference type="ARBA" id="ARBA00022640"/>
    </source>
</evidence>
<evidence type="ECO:0000256" key="1">
    <source>
        <dbReference type="ARBA" id="ARBA00004470"/>
    </source>
</evidence>
<evidence type="ECO:0000256" key="8">
    <source>
        <dbReference type="ARBA" id="ARBA00054431"/>
    </source>
</evidence>
<dbReference type="Gene3D" id="3.40.50.1820">
    <property type="entry name" value="alpha/beta hydrolase"/>
    <property type="match status" value="1"/>
</dbReference>
<keyword evidence="5" id="KW-0378">Hydrolase</keyword>
<keyword evidence="7" id="KW-0809">Transit peptide</keyword>
<name>A0AAV9BWU1_ACOGR</name>
<evidence type="ECO:0000256" key="4">
    <source>
        <dbReference type="ARBA" id="ARBA00022670"/>
    </source>
</evidence>
<feature type="domain" description="Peptidase S9 prolyl oligopeptidase catalytic" evidence="12">
    <location>
        <begin position="733"/>
        <end position="887"/>
    </location>
</feature>
<keyword evidence="4" id="KW-0645">Protease</keyword>
<evidence type="ECO:0000256" key="6">
    <source>
        <dbReference type="ARBA" id="ARBA00022825"/>
    </source>
</evidence>
<evidence type="ECO:0000256" key="5">
    <source>
        <dbReference type="ARBA" id="ARBA00022801"/>
    </source>
</evidence>
<dbReference type="PANTHER" id="PTHR42776">
    <property type="entry name" value="SERINE PEPTIDASE S9 FAMILY MEMBER"/>
    <property type="match status" value="1"/>
</dbReference>
<comment type="similarity">
    <text evidence="9">Belongs to the peptidase S9D family.</text>
</comment>
<dbReference type="InterPro" id="IPR001375">
    <property type="entry name" value="Peptidase_S9_cat"/>
</dbReference>
<keyword evidence="14" id="KW-1185">Reference proteome</keyword>
<evidence type="ECO:0000313" key="13">
    <source>
        <dbReference type="EMBL" id="KAK1280917.1"/>
    </source>
</evidence>
<dbReference type="Pfam" id="PF00326">
    <property type="entry name" value="Peptidase_S9"/>
    <property type="match status" value="1"/>
</dbReference>
<reference evidence="13" key="2">
    <citation type="submission" date="2023-06" db="EMBL/GenBank/DDBJ databases">
        <authorList>
            <person name="Ma L."/>
            <person name="Liu K.-W."/>
            <person name="Li Z."/>
            <person name="Hsiao Y.-Y."/>
            <person name="Qi Y."/>
            <person name="Fu T."/>
            <person name="Tang G."/>
            <person name="Zhang D."/>
            <person name="Sun W.-H."/>
            <person name="Liu D.-K."/>
            <person name="Li Y."/>
            <person name="Chen G.-Z."/>
            <person name="Liu X.-D."/>
            <person name="Liao X.-Y."/>
            <person name="Jiang Y.-T."/>
            <person name="Yu X."/>
            <person name="Hao Y."/>
            <person name="Huang J."/>
            <person name="Zhao X.-W."/>
            <person name="Ke S."/>
            <person name="Chen Y.-Y."/>
            <person name="Wu W.-L."/>
            <person name="Hsu J.-L."/>
            <person name="Lin Y.-F."/>
            <person name="Huang M.-D."/>
            <person name="Li C.-Y."/>
            <person name="Huang L."/>
            <person name="Wang Z.-W."/>
            <person name="Zhao X."/>
            <person name="Zhong W.-Y."/>
            <person name="Peng D.-H."/>
            <person name="Ahmad S."/>
            <person name="Lan S."/>
            <person name="Zhang J.-S."/>
            <person name="Tsai W.-C."/>
            <person name="Van De Peer Y."/>
            <person name="Liu Z.-J."/>
        </authorList>
    </citation>
    <scope>NUCLEOTIDE SEQUENCE</scope>
    <source>
        <strain evidence="13">SCP</strain>
        <tissue evidence="13">Leaves</tissue>
    </source>
</reference>
<comment type="subcellular location">
    <subcellularLocation>
        <location evidence="1">Plastid</location>
        <location evidence="1">Chloroplast stroma</location>
    </subcellularLocation>
</comment>
<evidence type="ECO:0000313" key="14">
    <source>
        <dbReference type="Proteomes" id="UP001179952"/>
    </source>
</evidence>
<dbReference type="Gene3D" id="2.120.10.30">
    <property type="entry name" value="TolB, C-terminal domain"/>
    <property type="match status" value="1"/>
</dbReference>
<evidence type="ECO:0000256" key="9">
    <source>
        <dbReference type="ARBA" id="ARBA00060950"/>
    </source>
</evidence>
<dbReference type="SUPFAM" id="SSF53474">
    <property type="entry name" value="alpha/beta-Hydrolases"/>
    <property type="match status" value="1"/>
</dbReference>
<evidence type="ECO:0000256" key="11">
    <source>
        <dbReference type="SAM" id="MobiDB-lite"/>
    </source>
</evidence>
<reference evidence="13" key="1">
    <citation type="journal article" date="2023" name="Nat. Commun.">
        <title>Diploid and tetraploid genomes of Acorus and the evolution of monocots.</title>
        <authorList>
            <person name="Ma L."/>
            <person name="Liu K.W."/>
            <person name="Li Z."/>
            <person name="Hsiao Y.Y."/>
            <person name="Qi Y."/>
            <person name="Fu T."/>
            <person name="Tang G.D."/>
            <person name="Zhang D."/>
            <person name="Sun W.H."/>
            <person name="Liu D.K."/>
            <person name="Li Y."/>
            <person name="Chen G.Z."/>
            <person name="Liu X.D."/>
            <person name="Liao X.Y."/>
            <person name="Jiang Y.T."/>
            <person name="Yu X."/>
            <person name="Hao Y."/>
            <person name="Huang J."/>
            <person name="Zhao X.W."/>
            <person name="Ke S."/>
            <person name="Chen Y.Y."/>
            <person name="Wu W.L."/>
            <person name="Hsu J.L."/>
            <person name="Lin Y.F."/>
            <person name="Huang M.D."/>
            <person name="Li C.Y."/>
            <person name="Huang L."/>
            <person name="Wang Z.W."/>
            <person name="Zhao X."/>
            <person name="Zhong W.Y."/>
            <person name="Peng D.H."/>
            <person name="Ahmad S."/>
            <person name="Lan S."/>
            <person name="Zhang J.S."/>
            <person name="Tsai W.C."/>
            <person name="Van de Peer Y."/>
            <person name="Liu Z.J."/>
        </authorList>
    </citation>
    <scope>NUCLEOTIDE SEQUENCE</scope>
    <source>
        <strain evidence="13">SCP</strain>
    </source>
</reference>
<gene>
    <name evidence="13" type="ORF">QJS04_geneDACA004566</name>
</gene>
<keyword evidence="6" id="KW-0720">Serine protease</keyword>
<protein>
    <recommendedName>
        <fullName evidence="10">Probable glutamyl endopeptidase, chloroplastic</fullName>
    </recommendedName>
</protein>
<comment type="function">
    <text evidence="8">Serine-type protease active in vitro against the LHCII N-terminal. Cleaves its substrate on the carboxy-side of Glu residues.</text>
</comment>
<evidence type="ECO:0000259" key="12">
    <source>
        <dbReference type="Pfam" id="PF00326"/>
    </source>
</evidence>